<organism evidence="1 2">
    <name type="scientific">Smallanthus sonchifolius</name>
    <dbReference type="NCBI Taxonomy" id="185202"/>
    <lineage>
        <taxon>Eukaryota</taxon>
        <taxon>Viridiplantae</taxon>
        <taxon>Streptophyta</taxon>
        <taxon>Embryophyta</taxon>
        <taxon>Tracheophyta</taxon>
        <taxon>Spermatophyta</taxon>
        <taxon>Magnoliopsida</taxon>
        <taxon>eudicotyledons</taxon>
        <taxon>Gunneridae</taxon>
        <taxon>Pentapetalae</taxon>
        <taxon>asterids</taxon>
        <taxon>campanulids</taxon>
        <taxon>Asterales</taxon>
        <taxon>Asteraceae</taxon>
        <taxon>Asteroideae</taxon>
        <taxon>Heliantheae alliance</taxon>
        <taxon>Millerieae</taxon>
        <taxon>Smallanthus</taxon>
    </lineage>
</organism>
<gene>
    <name evidence="1" type="ORF">L1987_55615</name>
</gene>
<sequence>MSCVFSLCLTLELRTLLFWDNWVSADAFEIFDWSLNDLFQLGDDANDVDSYEEDYYSGDAMFIDDEDDARYEFLHNDSDDSGDVLVSLQQAASMTFIFNAFLNVAVAVITPRQVTTVAATDGAEFFTSGSKRDMENLLSKKSVKDALEI</sequence>
<evidence type="ECO:0000313" key="1">
    <source>
        <dbReference type="EMBL" id="KAI3755808.1"/>
    </source>
</evidence>
<comment type="caution">
    <text evidence="1">The sequence shown here is derived from an EMBL/GenBank/DDBJ whole genome shotgun (WGS) entry which is preliminary data.</text>
</comment>
<dbReference type="EMBL" id="CM042035">
    <property type="protein sequence ID" value="KAI3755808.1"/>
    <property type="molecule type" value="Genomic_DNA"/>
</dbReference>
<reference evidence="2" key="1">
    <citation type="journal article" date="2022" name="Mol. Ecol. Resour.">
        <title>The genomes of chicory, endive, great burdock and yacon provide insights into Asteraceae palaeo-polyploidization history and plant inulin production.</title>
        <authorList>
            <person name="Fan W."/>
            <person name="Wang S."/>
            <person name="Wang H."/>
            <person name="Wang A."/>
            <person name="Jiang F."/>
            <person name="Liu H."/>
            <person name="Zhao H."/>
            <person name="Xu D."/>
            <person name="Zhang Y."/>
        </authorList>
    </citation>
    <scope>NUCLEOTIDE SEQUENCE [LARGE SCALE GENOMIC DNA]</scope>
    <source>
        <strain evidence="2">cv. Yunnan</strain>
    </source>
</reference>
<dbReference type="Proteomes" id="UP001056120">
    <property type="component" value="Linkage Group LG18"/>
</dbReference>
<evidence type="ECO:0000313" key="2">
    <source>
        <dbReference type="Proteomes" id="UP001056120"/>
    </source>
</evidence>
<accession>A0ACB9EB39</accession>
<protein>
    <submittedName>
        <fullName evidence="1">Uncharacterized protein</fullName>
    </submittedName>
</protein>
<keyword evidence="2" id="KW-1185">Reference proteome</keyword>
<proteinExistence type="predicted"/>
<name>A0ACB9EB39_9ASTR</name>
<reference evidence="1 2" key="2">
    <citation type="journal article" date="2022" name="Mol. Ecol. Resour.">
        <title>The genomes of chicory, endive, great burdock and yacon provide insights into Asteraceae paleo-polyploidization history and plant inulin production.</title>
        <authorList>
            <person name="Fan W."/>
            <person name="Wang S."/>
            <person name="Wang H."/>
            <person name="Wang A."/>
            <person name="Jiang F."/>
            <person name="Liu H."/>
            <person name="Zhao H."/>
            <person name="Xu D."/>
            <person name="Zhang Y."/>
        </authorList>
    </citation>
    <scope>NUCLEOTIDE SEQUENCE [LARGE SCALE GENOMIC DNA]</scope>
    <source>
        <strain evidence="2">cv. Yunnan</strain>
        <tissue evidence="1">Leaves</tissue>
    </source>
</reference>